<gene>
    <name evidence="2" type="ORF">Ae201684_005554</name>
</gene>
<keyword evidence="3" id="KW-1185">Reference proteome</keyword>
<dbReference type="Proteomes" id="UP000481153">
    <property type="component" value="Unassembled WGS sequence"/>
</dbReference>
<name>A0A6G0XF24_9STRA</name>
<evidence type="ECO:0000256" key="1">
    <source>
        <dbReference type="SAM" id="MobiDB-lite"/>
    </source>
</evidence>
<comment type="caution">
    <text evidence="2">The sequence shown here is derived from an EMBL/GenBank/DDBJ whole genome shotgun (WGS) entry which is preliminary data.</text>
</comment>
<dbReference type="EMBL" id="VJMJ01000071">
    <property type="protein sequence ID" value="KAF0738626.1"/>
    <property type="molecule type" value="Genomic_DNA"/>
</dbReference>
<reference evidence="2 3" key="1">
    <citation type="submission" date="2019-07" db="EMBL/GenBank/DDBJ databases">
        <title>Genomics analysis of Aphanomyces spp. identifies a new class of oomycete effector associated with host adaptation.</title>
        <authorList>
            <person name="Gaulin E."/>
        </authorList>
    </citation>
    <scope>NUCLEOTIDE SEQUENCE [LARGE SCALE GENOMIC DNA]</scope>
    <source>
        <strain evidence="2 3">ATCC 201684</strain>
    </source>
</reference>
<protein>
    <submittedName>
        <fullName evidence="2">Uncharacterized protein</fullName>
    </submittedName>
</protein>
<dbReference type="VEuPathDB" id="FungiDB:AeMF1_014576"/>
<evidence type="ECO:0000313" key="2">
    <source>
        <dbReference type="EMBL" id="KAF0738626.1"/>
    </source>
</evidence>
<dbReference type="AlphaFoldDB" id="A0A6G0XF24"/>
<dbReference type="PANTHER" id="PTHR46929">
    <property type="entry name" value="EXPRESSED PROTEIN"/>
    <property type="match status" value="1"/>
</dbReference>
<proteinExistence type="predicted"/>
<dbReference type="PANTHER" id="PTHR46929:SF3">
    <property type="entry name" value="MYB_SANT-LIKE DOMAIN-CONTAINING PROTEIN"/>
    <property type="match status" value="1"/>
</dbReference>
<evidence type="ECO:0000313" key="3">
    <source>
        <dbReference type="Proteomes" id="UP000481153"/>
    </source>
</evidence>
<feature type="region of interest" description="Disordered" evidence="1">
    <location>
        <begin position="148"/>
        <end position="167"/>
    </location>
</feature>
<accession>A0A6G0XF24</accession>
<sequence>MATKASWMEERTAILLDCFCRELARGKGTDAGCSTPACRLSGLKAKYSRVHALRTNSGFGWYAAVGLATALEEVWSSYIAAHPKSAVYRNIPFTFYDQVHAIFSGAVGACEFAVSDAASTNDYEESTFDSPIYDTEVVIDQASDTSTVRDDSLPLRGPLPASKEARRMRRSNTVAYSVLILAQTQQAIHEGRISKAPSTVEQSLKLF</sequence>
<organism evidence="2 3">
    <name type="scientific">Aphanomyces euteiches</name>
    <dbReference type="NCBI Taxonomy" id="100861"/>
    <lineage>
        <taxon>Eukaryota</taxon>
        <taxon>Sar</taxon>
        <taxon>Stramenopiles</taxon>
        <taxon>Oomycota</taxon>
        <taxon>Saprolegniomycetes</taxon>
        <taxon>Saprolegniales</taxon>
        <taxon>Verrucalvaceae</taxon>
        <taxon>Aphanomyces</taxon>
    </lineage>
</organism>